<proteinExistence type="predicted"/>
<protein>
    <submittedName>
        <fullName evidence="3">Nucleolar gar2-like protein</fullName>
    </submittedName>
</protein>
<dbReference type="GO" id="GO:0005643">
    <property type="term" value="C:nuclear pore"/>
    <property type="evidence" value="ECO:0007669"/>
    <property type="project" value="InterPro"/>
</dbReference>
<feature type="coiled-coil region" evidence="1">
    <location>
        <begin position="154"/>
        <end position="181"/>
    </location>
</feature>
<feature type="compositionally biased region" description="Basic and acidic residues" evidence="2">
    <location>
        <begin position="139"/>
        <end position="151"/>
    </location>
</feature>
<evidence type="ECO:0000256" key="1">
    <source>
        <dbReference type="SAM" id="Coils"/>
    </source>
</evidence>
<sequence>MKEMEKKKDSKNSLTKNSRRTDRRENKLHQDNSSNTWNGKETESKVPQVISTPNSCVSESNRASDPSETYETMVVHHVDEVNRSEEAPVEVKVNEMVPSKPSSESSDGVDEKLFQEVKELHVLDGASHGTGIVPSEDESLGKVDAEENSEHKDKATLELKFEDMESRIGKLEQELREVAALEISLYSAVPEHGSSAHKVHTPARRLSRLYIYACKHWTQDKRATVAKNTISGLVLVAKSCGNDVSRLTFWFSNTVVLREIVSQELGNSCQDSSLLRLAESNGNGQRKDGKSTALKWKGGSSSNQVNDFMPLAENWQEIGTFTSALEKVESWMFSRIVESVWWQALTPYMQSPVRDSSMNKLNGRLLGPALGDQKQGNLSINLWRDAFQDAFLRLCPVRAGGHECGCLPVLARMVMQQCIARLDVAMFNAILRESAHEIPTDPVSDPIVDSKVLPIPAGDLSFGSGAQLKNSVGTWSRWLTDMFGKDAEDCLQNDQENNEGDIRRSGNGGPKSFALLNNLSDLLMLPKDMFMDRQVSEEVCPFISLPLLKRILCNFTPDEFCPDPVPGAVLEALNSESIAERRLLGDSVGSFPYAAAPIVYTPPSRANVAEKVAEAGRGKCQLSRNVSVVQRRGYTSDEELEELDSPLTPMIPKLPVSPITVTPKGDDNLIKEQSSYASNSKNARYELLRQVWSDPCQS</sequence>
<dbReference type="InterPro" id="IPR021827">
    <property type="entry name" value="Nup186/Nup192/Nup205"/>
</dbReference>
<reference evidence="3" key="1">
    <citation type="submission" date="2020-09" db="EMBL/GenBank/DDBJ databases">
        <title>Genome-Enabled Discovery of Anthraquinone Biosynthesis in Senna tora.</title>
        <authorList>
            <person name="Kang S.-H."/>
            <person name="Pandey R.P."/>
            <person name="Lee C.-M."/>
            <person name="Sim J.-S."/>
            <person name="Jeong J.-T."/>
            <person name="Choi B.-S."/>
            <person name="Jung M."/>
            <person name="Ginzburg D."/>
            <person name="Zhao K."/>
            <person name="Won S.Y."/>
            <person name="Oh T.-J."/>
            <person name="Yu Y."/>
            <person name="Kim N.-H."/>
            <person name="Lee O.R."/>
            <person name="Lee T.-H."/>
            <person name="Bashyal P."/>
            <person name="Kim T.-S."/>
            <person name="Lee W.-H."/>
            <person name="Kawkins C."/>
            <person name="Kim C.-K."/>
            <person name="Kim J.S."/>
            <person name="Ahn B.O."/>
            <person name="Rhee S.Y."/>
            <person name="Sohng J.K."/>
        </authorList>
    </citation>
    <scope>NUCLEOTIDE SEQUENCE</scope>
    <source>
        <tissue evidence="3">Leaf</tissue>
    </source>
</reference>
<dbReference type="PANTHER" id="PTHR31344">
    <property type="entry name" value="NUCLEAR PORE COMPLEX PROTEIN NUP205"/>
    <property type="match status" value="1"/>
</dbReference>
<dbReference type="OrthoDB" id="20172at2759"/>
<evidence type="ECO:0000313" key="4">
    <source>
        <dbReference type="Proteomes" id="UP000634136"/>
    </source>
</evidence>
<name>A0A834TBG1_9FABA</name>
<evidence type="ECO:0000256" key="2">
    <source>
        <dbReference type="SAM" id="MobiDB-lite"/>
    </source>
</evidence>
<keyword evidence="4" id="KW-1185">Reference proteome</keyword>
<dbReference type="EMBL" id="JAAIUW010000008">
    <property type="protein sequence ID" value="KAF7818993.1"/>
    <property type="molecule type" value="Genomic_DNA"/>
</dbReference>
<gene>
    <name evidence="3" type="ORF">G2W53_024448</name>
</gene>
<feature type="compositionally biased region" description="Basic and acidic residues" evidence="2">
    <location>
        <begin position="1"/>
        <end position="11"/>
    </location>
</feature>
<comment type="caution">
    <text evidence="3">The sequence shown here is derived from an EMBL/GenBank/DDBJ whole genome shotgun (WGS) entry which is preliminary data.</text>
</comment>
<feature type="compositionally biased region" description="Basic and acidic residues" evidence="2">
    <location>
        <begin position="19"/>
        <end position="30"/>
    </location>
</feature>
<feature type="region of interest" description="Disordered" evidence="2">
    <location>
        <begin position="1"/>
        <end position="69"/>
    </location>
</feature>
<evidence type="ECO:0000313" key="3">
    <source>
        <dbReference type="EMBL" id="KAF7818993.1"/>
    </source>
</evidence>
<feature type="region of interest" description="Disordered" evidence="2">
    <location>
        <begin position="127"/>
        <end position="151"/>
    </location>
</feature>
<keyword evidence="1" id="KW-0175">Coiled coil</keyword>
<dbReference type="AlphaFoldDB" id="A0A834TBG1"/>
<accession>A0A834TBG1</accession>
<dbReference type="PANTHER" id="PTHR31344:SF11">
    <property type="entry name" value="NUCLEOLAR PROTEIN GAR2-LIKE PROTEIN"/>
    <property type="match status" value="1"/>
</dbReference>
<dbReference type="Proteomes" id="UP000634136">
    <property type="component" value="Unassembled WGS sequence"/>
</dbReference>
<feature type="compositionally biased region" description="Polar residues" evidence="2">
    <location>
        <begin position="49"/>
        <end position="69"/>
    </location>
</feature>
<organism evidence="3 4">
    <name type="scientific">Senna tora</name>
    <dbReference type="NCBI Taxonomy" id="362788"/>
    <lineage>
        <taxon>Eukaryota</taxon>
        <taxon>Viridiplantae</taxon>
        <taxon>Streptophyta</taxon>
        <taxon>Embryophyta</taxon>
        <taxon>Tracheophyta</taxon>
        <taxon>Spermatophyta</taxon>
        <taxon>Magnoliopsida</taxon>
        <taxon>eudicotyledons</taxon>
        <taxon>Gunneridae</taxon>
        <taxon>Pentapetalae</taxon>
        <taxon>rosids</taxon>
        <taxon>fabids</taxon>
        <taxon>Fabales</taxon>
        <taxon>Fabaceae</taxon>
        <taxon>Caesalpinioideae</taxon>
        <taxon>Cassia clade</taxon>
        <taxon>Senna</taxon>
    </lineage>
</organism>